<keyword evidence="6" id="KW-1185">Reference proteome</keyword>
<dbReference type="SUPFAM" id="SSF47090">
    <property type="entry name" value="PGBD-like"/>
    <property type="match status" value="1"/>
</dbReference>
<evidence type="ECO:0000313" key="3">
    <source>
        <dbReference type="EMBL" id="GJD57173.1"/>
    </source>
</evidence>
<dbReference type="RefSeq" id="WP_186383709.1">
    <property type="nucleotide sequence ID" value="NZ_BPQI01000089.1"/>
</dbReference>
<dbReference type="Pfam" id="PF00656">
    <property type="entry name" value="Peptidase_C14"/>
    <property type="match status" value="1"/>
</dbReference>
<gene>
    <name evidence="3" type="ORF">IFDJLNFL_3073</name>
    <name evidence="4" type="ORF">MTDSW087_00464</name>
</gene>
<feature type="compositionally biased region" description="Low complexity" evidence="1">
    <location>
        <begin position="479"/>
        <end position="489"/>
    </location>
</feature>
<evidence type="ECO:0000256" key="1">
    <source>
        <dbReference type="SAM" id="MobiDB-lite"/>
    </source>
</evidence>
<dbReference type="InterPro" id="IPR036366">
    <property type="entry name" value="PGBDSf"/>
</dbReference>
<dbReference type="InterPro" id="IPR036365">
    <property type="entry name" value="PGBD-like_sf"/>
</dbReference>
<dbReference type="Gene3D" id="1.10.101.10">
    <property type="entry name" value="PGBD-like superfamily/PGBD"/>
    <property type="match status" value="1"/>
</dbReference>
<dbReference type="GO" id="GO:0006508">
    <property type="term" value="P:proteolysis"/>
    <property type="evidence" value="ECO:0007669"/>
    <property type="project" value="InterPro"/>
</dbReference>
<dbReference type="InterPro" id="IPR011600">
    <property type="entry name" value="Pept_C14_caspase"/>
</dbReference>
<dbReference type="PROSITE" id="PS50208">
    <property type="entry name" value="CASPASE_P20"/>
    <property type="match status" value="1"/>
</dbReference>
<sequence>MRQALFRARAALARFTLSATAGLALVVAIVPGSEAAAERRVALVIGNGAYQSVPTLDNPLVDSKAMAAALKRIGFEVVEGYDLKLDGMRSLVGEYAAKLDGAKVAFVYYAGHGVAVAGENYLLPTDTVLKNEADLDFRTMNINLVLRQMQREDRVNVVVLDACRDNPFAKELARSLKTRSAAVGAGLSEIQINAAAGTMIAFATDPGKTALDGAAGQNSPFTTALLKHMETPGVSISTVMDRVREDVWRSTNEKQRPWVNTSIIGEFYLNPVAPTVKVAAVDSPGAPLPSAVPGVAAGALPNPQALEMKLWEAAERSGATEDYKAYLEAHPNGYFAQIARNRIARAAAASPSAPARTAVSEAELKAETGSAATEDALKLAPKDRTEAQQRLKALGFDPGGTTGKFGPGTRRAITNWQKTRGIPESGFLSKLQQTALWEQSEEDFRKLAAAKPVERVRTVAPRPPRPAPVHGEARNEAYARPAPQQAPPQRGGGGGGGASLGEVGNFLGGVGNLVGAIRR</sequence>
<dbReference type="GO" id="GO:0004197">
    <property type="term" value="F:cysteine-type endopeptidase activity"/>
    <property type="evidence" value="ECO:0007669"/>
    <property type="project" value="InterPro"/>
</dbReference>
<evidence type="ECO:0000313" key="4">
    <source>
        <dbReference type="EMBL" id="VUF10792.1"/>
    </source>
</evidence>
<dbReference type="AlphaFoldDB" id="A0A564FRS2"/>
<dbReference type="EMBL" id="BPQI01000089">
    <property type="protein sequence ID" value="GJD57173.1"/>
    <property type="molecule type" value="Genomic_DNA"/>
</dbReference>
<dbReference type="PANTHER" id="PTHR22576">
    <property type="entry name" value="MUCOSA ASSOCIATED LYMPHOID TISSUE LYMPHOMA TRANSLOCATION PROTEIN 1/PARACASPASE"/>
    <property type="match status" value="1"/>
</dbReference>
<dbReference type="Pfam" id="PF01471">
    <property type="entry name" value="PG_binding_1"/>
    <property type="match status" value="1"/>
</dbReference>
<reference evidence="4 5" key="1">
    <citation type="submission" date="2019-06" db="EMBL/GenBank/DDBJ databases">
        <authorList>
            <person name="Rodrigo-Torres L."/>
            <person name="Arahal R. D."/>
            <person name="Lucena T."/>
        </authorList>
    </citation>
    <scope>NUCLEOTIDE SEQUENCE [LARGE SCALE GENOMIC DNA]</scope>
    <source>
        <strain evidence="4 5">SW08-7</strain>
    </source>
</reference>
<dbReference type="EMBL" id="CABFVH010000002">
    <property type="protein sequence ID" value="VUF10792.1"/>
    <property type="molecule type" value="Genomic_DNA"/>
</dbReference>
<dbReference type="InterPro" id="IPR052039">
    <property type="entry name" value="Caspase-related_regulators"/>
</dbReference>
<dbReference type="InterPro" id="IPR001309">
    <property type="entry name" value="Pept_C14_p20"/>
</dbReference>
<dbReference type="SUPFAM" id="SSF52129">
    <property type="entry name" value="Caspase-like"/>
    <property type="match status" value="1"/>
</dbReference>
<organism evidence="4 5">
    <name type="scientific">Methylobacterium dankookense</name>
    <dbReference type="NCBI Taxonomy" id="560405"/>
    <lineage>
        <taxon>Bacteria</taxon>
        <taxon>Pseudomonadati</taxon>
        <taxon>Pseudomonadota</taxon>
        <taxon>Alphaproteobacteria</taxon>
        <taxon>Hyphomicrobiales</taxon>
        <taxon>Methylobacteriaceae</taxon>
        <taxon>Methylobacterium</taxon>
    </lineage>
</organism>
<dbReference type="InterPro" id="IPR029030">
    <property type="entry name" value="Caspase-like_dom_sf"/>
</dbReference>
<dbReference type="Proteomes" id="UP001055303">
    <property type="component" value="Unassembled WGS sequence"/>
</dbReference>
<evidence type="ECO:0000313" key="5">
    <source>
        <dbReference type="Proteomes" id="UP000401717"/>
    </source>
</evidence>
<dbReference type="Gene3D" id="3.40.50.1460">
    <property type="match status" value="1"/>
</dbReference>
<evidence type="ECO:0000313" key="6">
    <source>
        <dbReference type="Proteomes" id="UP001055303"/>
    </source>
</evidence>
<name>A0A564FRS2_9HYPH</name>
<protein>
    <recommendedName>
        <fullName evidence="2">Caspase family p20 domain-containing protein</fullName>
    </recommendedName>
</protein>
<dbReference type="Proteomes" id="UP000401717">
    <property type="component" value="Unassembled WGS sequence"/>
</dbReference>
<evidence type="ECO:0000259" key="2">
    <source>
        <dbReference type="PROSITE" id="PS50208"/>
    </source>
</evidence>
<feature type="domain" description="Caspase family p20" evidence="2">
    <location>
        <begin position="38"/>
        <end position="167"/>
    </location>
</feature>
<reference evidence="3" key="3">
    <citation type="submission" date="2021-08" db="EMBL/GenBank/DDBJ databases">
        <authorList>
            <person name="Tani A."/>
            <person name="Ola A."/>
            <person name="Ogura Y."/>
            <person name="Katsura K."/>
            <person name="Hayashi T."/>
        </authorList>
    </citation>
    <scope>NUCLEOTIDE SEQUENCE</scope>
    <source>
        <strain evidence="3">DSM 22415</strain>
    </source>
</reference>
<reference evidence="3" key="2">
    <citation type="journal article" date="2021" name="Front. Microbiol.">
        <title>Comprehensive Comparative Genomics and Phenotyping of Methylobacterium Species.</title>
        <authorList>
            <person name="Alessa O."/>
            <person name="Ogura Y."/>
            <person name="Fujitani Y."/>
            <person name="Takami H."/>
            <person name="Hayashi T."/>
            <person name="Sahin N."/>
            <person name="Tani A."/>
        </authorList>
    </citation>
    <scope>NUCLEOTIDE SEQUENCE</scope>
    <source>
        <strain evidence="3">DSM 22415</strain>
    </source>
</reference>
<feature type="region of interest" description="Disordered" evidence="1">
    <location>
        <begin position="477"/>
        <end position="499"/>
    </location>
</feature>
<dbReference type="InterPro" id="IPR002477">
    <property type="entry name" value="Peptidoglycan-bd-like"/>
</dbReference>
<dbReference type="PANTHER" id="PTHR22576:SF37">
    <property type="entry name" value="MUCOSA-ASSOCIATED LYMPHOID TISSUE LYMPHOMA TRANSLOCATION PROTEIN 1"/>
    <property type="match status" value="1"/>
</dbReference>
<accession>A0A564FRS2</accession>
<feature type="compositionally biased region" description="Gly residues" evidence="1">
    <location>
        <begin position="490"/>
        <end position="499"/>
    </location>
</feature>
<proteinExistence type="predicted"/>